<evidence type="ECO:0000256" key="1">
    <source>
        <dbReference type="ARBA" id="ARBA00006464"/>
    </source>
</evidence>
<dbReference type="Pfam" id="PF02397">
    <property type="entry name" value="Bac_transf"/>
    <property type="match status" value="1"/>
</dbReference>
<sequence>MIMPYNLNPFSGNGYERYTKRLIDIVMAILLIIIFSPISLITALFIKTDSKGAVFADVPERIGQNGKKFKMYKLRSMINNAHSLLRTDPRFNNLYKEYKKGSYKLKSDPPITTVGKVIRKHSIDEIPQLINVLIGEMSIVGPRAYYPDELQNQQSKYPQTKNLVKKVLSVKPGITGLWQVSGRSEINFDKRIALDAKYVDNISLWKDLVIMLKTPVVMITGKGAV</sequence>
<dbReference type="PANTHER" id="PTHR30576:SF0">
    <property type="entry name" value="UNDECAPRENYL-PHOSPHATE N-ACETYLGALACTOSAMINYL 1-PHOSPHATE TRANSFERASE-RELATED"/>
    <property type="match status" value="1"/>
</dbReference>
<dbReference type="EMBL" id="MFZV01000004">
    <property type="protein sequence ID" value="OGK31503.1"/>
    <property type="molecule type" value="Genomic_DNA"/>
</dbReference>
<dbReference type="Proteomes" id="UP000177199">
    <property type="component" value="Unassembled WGS sequence"/>
</dbReference>
<accession>A0A1F7HK75</accession>
<organism evidence="4 5">
    <name type="scientific">Candidatus Roizmanbacteria bacterium RIFCSPHIGHO2_12_FULL_33_9</name>
    <dbReference type="NCBI Taxonomy" id="1802045"/>
    <lineage>
        <taxon>Bacteria</taxon>
        <taxon>Candidatus Roizmaniibacteriota</taxon>
    </lineage>
</organism>
<evidence type="ECO:0000313" key="4">
    <source>
        <dbReference type="EMBL" id="OGK31503.1"/>
    </source>
</evidence>
<keyword evidence="2" id="KW-0812">Transmembrane</keyword>
<keyword evidence="2" id="KW-1133">Transmembrane helix</keyword>
<dbReference type="GO" id="GO:0016780">
    <property type="term" value="F:phosphotransferase activity, for other substituted phosphate groups"/>
    <property type="evidence" value="ECO:0007669"/>
    <property type="project" value="TreeGrafter"/>
</dbReference>
<feature type="transmembrane region" description="Helical" evidence="2">
    <location>
        <begin position="25"/>
        <end position="46"/>
    </location>
</feature>
<feature type="domain" description="Bacterial sugar transferase" evidence="3">
    <location>
        <begin position="20"/>
        <end position="219"/>
    </location>
</feature>
<dbReference type="PANTHER" id="PTHR30576">
    <property type="entry name" value="COLANIC BIOSYNTHESIS UDP-GLUCOSE LIPID CARRIER TRANSFERASE"/>
    <property type="match status" value="1"/>
</dbReference>
<dbReference type="AlphaFoldDB" id="A0A1F7HK75"/>
<gene>
    <name evidence="4" type="ORF">A3F29_04110</name>
</gene>
<evidence type="ECO:0000256" key="2">
    <source>
        <dbReference type="SAM" id="Phobius"/>
    </source>
</evidence>
<comment type="caution">
    <text evidence="4">The sequence shown here is derived from an EMBL/GenBank/DDBJ whole genome shotgun (WGS) entry which is preliminary data.</text>
</comment>
<evidence type="ECO:0000259" key="3">
    <source>
        <dbReference type="Pfam" id="PF02397"/>
    </source>
</evidence>
<evidence type="ECO:0000313" key="5">
    <source>
        <dbReference type="Proteomes" id="UP000177199"/>
    </source>
</evidence>
<reference evidence="4 5" key="1">
    <citation type="journal article" date="2016" name="Nat. Commun.">
        <title>Thousands of microbial genomes shed light on interconnected biogeochemical processes in an aquifer system.</title>
        <authorList>
            <person name="Anantharaman K."/>
            <person name="Brown C.T."/>
            <person name="Hug L.A."/>
            <person name="Sharon I."/>
            <person name="Castelle C.J."/>
            <person name="Probst A.J."/>
            <person name="Thomas B.C."/>
            <person name="Singh A."/>
            <person name="Wilkins M.J."/>
            <person name="Karaoz U."/>
            <person name="Brodie E.L."/>
            <person name="Williams K.H."/>
            <person name="Hubbard S.S."/>
            <person name="Banfield J.F."/>
        </authorList>
    </citation>
    <scope>NUCLEOTIDE SEQUENCE [LARGE SCALE GENOMIC DNA]</scope>
</reference>
<dbReference type="InterPro" id="IPR003362">
    <property type="entry name" value="Bact_transf"/>
</dbReference>
<comment type="similarity">
    <text evidence="1">Belongs to the bacterial sugar transferase family.</text>
</comment>
<name>A0A1F7HK75_9BACT</name>
<protein>
    <recommendedName>
        <fullName evidence="3">Bacterial sugar transferase domain-containing protein</fullName>
    </recommendedName>
</protein>
<proteinExistence type="inferred from homology"/>
<keyword evidence="2" id="KW-0472">Membrane</keyword>